<dbReference type="AlphaFoldDB" id="A0A5B9MB92"/>
<dbReference type="KEGG" id="smam:Mal15_15460"/>
<dbReference type="SUPFAM" id="SSF52172">
    <property type="entry name" value="CheY-like"/>
    <property type="match status" value="1"/>
</dbReference>
<evidence type="ECO:0000256" key="2">
    <source>
        <dbReference type="ARBA" id="ARBA00023012"/>
    </source>
</evidence>
<keyword evidence="1 3" id="KW-0597">Phosphoprotein</keyword>
<dbReference type="InterPro" id="IPR050595">
    <property type="entry name" value="Bact_response_regulator"/>
</dbReference>
<dbReference type="GO" id="GO:0000160">
    <property type="term" value="P:phosphorelay signal transduction system"/>
    <property type="evidence" value="ECO:0007669"/>
    <property type="project" value="UniProtKB-KW"/>
</dbReference>
<dbReference type="Pfam" id="PF13581">
    <property type="entry name" value="HATPase_c_2"/>
    <property type="match status" value="1"/>
</dbReference>
<keyword evidence="2" id="KW-0902">Two-component regulatory system</keyword>
<evidence type="ECO:0000256" key="3">
    <source>
        <dbReference type="PROSITE-ProRule" id="PRU00169"/>
    </source>
</evidence>
<dbReference type="InterPro" id="IPR011006">
    <property type="entry name" value="CheY-like_superfamily"/>
</dbReference>
<dbReference type="InterPro" id="IPR003594">
    <property type="entry name" value="HATPase_dom"/>
</dbReference>
<dbReference type="CDD" id="cd17535">
    <property type="entry name" value="REC_NarL-like"/>
    <property type="match status" value="1"/>
</dbReference>
<evidence type="ECO:0000256" key="1">
    <source>
        <dbReference type="ARBA" id="ARBA00022553"/>
    </source>
</evidence>
<proteinExistence type="predicted"/>
<feature type="modified residue" description="4-aspartylphosphate" evidence="3">
    <location>
        <position position="53"/>
    </location>
</feature>
<evidence type="ECO:0000313" key="5">
    <source>
        <dbReference type="EMBL" id="QEF97506.1"/>
    </source>
</evidence>
<dbReference type="Gene3D" id="3.40.50.2300">
    <property type="match status" value="1"/>
</dbReference>
<dbReference type="PANTHER" id="PTHR44591:SF14">
    <property type="entry name" value="PROTEIN PILG"/>
    <property type="match status" value="1"/>
</dbReference>
<dbReference type="InterPro" id="IPR058245">
    <property type="entry name" value="NreC/VraR/RcsB-like_REC"/>
</dbReference>
<dbReference type="PANTHER" id="PTHR44591">
    <property type="entry name" value="STRESS RESPONSE REGULATOR PROTEIN 1"/>
    <property type="match status" value="1"/>
</dbReference>
<dbReference type="RefSeq" id="WP_147867173.1">
    <property type="nucleotide sequence ID" value="NZ_CP036264.1"/>
</dbReference>
<sequence>MTEILIVDDSPVDRFFTRDLIADQPGFRITFAEDGCKALERMRRSKPDLVITDLVMPEMDGLELVRASRREFPEVPVVLMTAYGNESLAVDALYEGAASYVPKAKRVERLAETVYRVLARSHANRNRNQTTKFYGKVEATFYLDNDPDKVPALLDYVQQIIGGLELSDATEHIRVGVALEEALLHSIWHGNLELTSDELDRSRAAGWERFKELISQRRSQSPYCDRQIVLKVHVTNSTARFVICDGGSGDPDRSAGGFSRKDCFGTGEGIGFALMSMLMDNVRYNDAGNELTLIKVSKN</sequence>
<protein>
    <submittedName>
        <fullName evidence="5">Chemotaxis protein CheY</fullName>
    </submittedName>
</protein>
<dbReference type="InterPro" id="IPR036890">
    <property type="entry name" value="HATPase_C_sf"/>
</dbReference>
<organism evidence="5 6">
    <name type="scientific">Stieleria maiorica</name>
    <dbReference type="NCBI Taxonomy" id="2795974"/>
    <lineage>
        <taxon>Bacteria</taxon>
        <taxon>Pseudomonadati</taxon>
        <taxon>Planctomycetota</taxon>
        <taxon>Planctomycetia</taxon>
        <taxon>Pirellulales</taxon>
        <taxon>Pirellulaceae</taxon>
        <taxon>Stieleria</taxon>
    </lineage>
</organism>
<dbReference type="InterPro" id="IPR001789">
    <property type="entry name" value="Sig_transdc_resp-reg_receiver"/>
</dbReference>
<feature type="domain" description="Response regulatory" evidence="4">
    <location>
        <begin position="3"/>
        <end position="118"/>
    </location>
</feature>
<evidence type="ECO:0000259" key="4">
    <source>
        <dbReference type="PROSITE" id="PS50110"/>
    </source>
</evidence>
<dbReference type="SMART" id="SM00448">
    <property type="entry name" value="REC"/>
    <property type="match status" value="1"/>
</dbReference>
<dbReference type="Pfam" id="PF00072">
    <property type="entry name" value="Response_reg"/>
    <property type="match status" value="1"/>
</dbReference>
<name>A0A5B9MB92_9BACT</name>
<keyword evidence="6" id="KW-1185">Reference proteome</keyword>
<evidence type="ECO:0000313" key="6">
    <source>
        <dbReference type="Proteomes" id="UP000321353"/>
    </source>
</evidence>
<accession>A0A5B9MB92</accession>
<dbReference type="EMBL" id="CP036264">
    <property type="protein sequence ID" value="QEF97506.1"/>
    <property type="molecule type" value="Genomic_DNA"/>
</dbReference>
<dbReference type="PROSITE" id="PS50110">
    <property type="entry name" value="RESPONSE_REGULATORY"/>
    <property type="match status" value="1"/>
</dbReference>
<dbReference type="Gene3D" id="3.30.565.10">
    <property type="entry name" value="Histidine kinase-like ATPase, C-terminal domain"/>
    <property type="match status" value="1"/>
</dbReference>
<reference evidence="5 6" key="1">
    <citation type="submission" date="2019-02" db="EMBL/GenBank/DDBJ databases">
        <title>Planctomycetal bacteria perform biofilm scaping via a novel small molecule.</title>
        <authorList>
            <person name="Jeske O."/>
            <person name="Boedeker C."/>
            <person name="Wiegand S."/>
            <person name="Breitling P."/>
            <person name="Kallscheuer N."/>
            <person name="Jogler M."/>
            <person name="Rohde M."/>
            <person name="Petersen J."/>
            <person name="Medema M.H."/>
            <person name="Surup F."/>
            <person name="Jogler C."/>
        </authorList>
    </citation>
    <scope>NUCLEOTIDE SEQUENCE [LARGE SCALE GENOMIC DNA]</scope>
    <source>
        <strain evidence="5 6">Mal15</strain>
    </source>
</reference>
<gene>
    <name evidence="5" type="primary">cheY_1</name>
    <name evidence="5" type="ORF">Mal15_15460</name>
</gene>
<dbReference type="Proteomes" id="UP000321353">
    <property type="component" value="Chromosome"/>
</dbReference>